<comment type="caution">
    <text evidence="1">The sequence shown here is derived from an EMBL/GenBank/DDBJ whole genome shotgun (WGS) entry which is preliminary data.</text>
</comment>
<protein>
    <submittedName>
        <fullName evidence="1">Uncharacterized protein</fullName>
    </submittedName>
</protein>
<sequence>MCCTNATACEKIFTTILGYIGAEYAAGRWLYGPANDVATAVRTFHEFLQSRCAALSADSNEKVEASSLAIKTQEIELADVFYPVQLNLPGRVASRNSKDWPASKLSGIIGKTDEGSWIARTVKNIIVLTDKGIHHVVDIAEFRVGSNNILMARPIVYGNNTYATVYSYHANGSIAPFKVQRNADGSLDLSSISIDHSPAISIAINSGRFPEFQKLNKGLKPDAAKLKAEFNALNKMVTYMLMERGQNSAKGNKW</sequence>
<reference evidence="2" key="1">
    <citation type="submission" date="2018-02" db="EMBL/GenBank/DDBJ databases">
        <authorList>
            <person name="Clavel T."/>
            <person name="Strowig T."/>
        </authorList>
    </citation>
    <scope>NUCLEOTIDE SEQUENCE [LARGE SCALE GENOMIC DNA]</scope>
    <source>
        <strain evidence="2">DSM 103720</strain>
    </source>
</reference>
<proteinExistence type="predicted"/>
<organism evidence="1 2">
    <name type="scientific">Duncaniella muris</name>
    <dbReference type="NCBI Taxonomy" id="2094150"/>
    <lineage>
        <taxon>Bacteria</taxon>
        <taxon>Pseudomonadati</taxon>
        <taxon>Bacteroidota</taxon>
        <taxon>Bacteroidia</taxon>
        <taxon>Bacteroidales</taxon>
        <taxon>Muribaculaceae</taxon>
        <taxon>Duncaniella</taxon>
    </lineage>
</organism>
<dbReference type="EMBL" id="PUEC01000002">
    <property type="protein sequence ID" value="PWB04128.1"/>
    <property type="molecule type" value="Genomic_DNA"/>
</dbReference>
<keyword evidence="2" id="KW-1185">Reference proteome</keyword>
<accession>A0A2V1ITT6</accession>
<gene>
    <name evidence="1" type="ORF">C5O23_00790</name>
</gene>
<evidence type="ECO:0000313" key="1">
    <source>
        <dbReference type="EMBL" id="PWB04128.1"/>
    </source>
</evidence>
<dbReference type="AlphaFoldDB" id="A0A2V1ITT6"/>
<evidence type="ECO:0000313" key="2">
    <source>
        <dbReference type="Proteomes" id="UP000244905"/>
    </source>
</evidence>
<dbReference type="Proteomes" id="UP000244905">
    <property type="component" value="Unassembled WGS sequence"/>
</dbReference>
<name>A0A2V1ITT6_9BACT</name>